<dbReference type="Ensembl" id="ENSAMET00000042600.1">
    <property type="protein sequence ID" value="ENSAMEP00000023963.1"/>
    <property type="gene ID" value="ENSAMEG00000031272.1"/>
</dbReference>
<dbReference type="InterPro" id="IPR052490">
    <property type="entry name" value="CHP3"/>
</dbReference>
<evidence type="ECO:0000256" key="6">
    <source>
        <dbReference type="ARBA" id="ARBA00022707"/>
    </source>
</evidence>
<protein>
    <submittedName>
        <fullName evidence="14">Uncharacterized protein</fullName>
    </submittedName>
</protein>
<proteinExistence type="inferred from homology"/>
<keyword evidence="8" id="KW-0106">Calcium</keyword>
<evidence type="ECO:0000256" key="10">
    <source>
        <dbReference type="ARBA" id="ARBA00023242"/>
    </source>
</evidence>
<dbReference type="GO" id="GO:0046872">
    <property type="term" value="F:metal ion binding"/>
    <property type="evidence" value="ECO:0007669"/>
    <property type="project" value="UniProtKB-KW"/>
</dbReference>
<organism evidence="14 15">
    <name type="scientific">Ailuropoda melanoleuca</name>
    <name type="common">Giant panda</name>
    <dbReference type="NCBI Taxonomy" id="9646"/>
    <lineage>
        <taxon>Eukaryota</taxon>
        <taxon>Metazoa</taxon>
        <taxon>Chordata</taxon>
        <taxon>Craniata</taxon>
        <taxon>Vertebrata</taxon>
        <taxon>Euteleostomi</taxon>
        <taxon>Mammalia</taxon>
        <taxon>Eutheria</taxon>
        <taxon>Laurasiatheria</taxon>
        <taxon>Carnivora</taxon>
        <taxon>Caniformia</taxon>
        <taxon>Ursidae</taxon>
        <taxon>Ailuropoda</taxon>
    </lineage>
</organism>
<evidence type="ECO:0000256" key="11">
    <source>
        <dbReference type="ARBA" id="ARBA00023273"/>
    </source>
</evidence>
<comment type="subcellular location">
    <subcellularLocation>
        <location evidence="3">Cell projection</location>
        <location evidence="3">Ruffle membrane</location>
    </subcellularLocation>
    <subcellularLocation>
        <location evidence="2">Cytoplasm</location>
    </subcellularLocation>
    <subcellularLocation>
        <location evidence="1">Nucleus</location>
    </subcellularLocation>
</comment>
<dbReference type="AlphaFoldDB" id="A0A7N5JDU1"/>
<dbReference type="GO" id="GO:0032587">
    <property type="term" value="C:ruffle membrane"/>
    <property type="evidence" value="ECO:0007669"/>
    <property type="project" value="UniProtKB-SubCell"/>
</dbReference>
<name>A0A7N5JDU1_AILME</name>
<comment type="similarity">
    <text evidence="13">Belongs to the calcineurin regulatory subunit family. CHP subfamily.</text>
</comment>
<evidence type="ECO:0000256" key="1">
    <source>
        <dbReference type="ARBA" id="ARBA00004123"/>
    </source>
</evidence>
<dbReference type="Gene3D" id="1.10.238.10">
    <property type="entry name" value="EF-hand"/>
    <property type="match status" value="1"/>
</dbReference>
<keyword evidence="5" id="KW-0963">Cytoplasm</keyword>
<evidence type="ECO:0000256" key="7">
    <source>
        <dbReference type="ARBA" id="ARBA00022723"/>
    </source>
</evidence>
<keyword evidence="15" id="KW-1185">Reference proteome</keyword>
<dbReference type="Proteomes" id="UP000008912">
    <property type="component" value="Unassembled WGS sequence"/>
</dbReference>
<evidence type="ECO:0000256" key="4">
    <source>
        <dbReference type="ARBA" id="ARBA00022475"/>
    </source>
</evidence>
<evidence type="ECO:0000256" key="3">
    <source>
        <dbReference type="ARBA" id="ARBA00004632"/>
    </source>
</evidence>
<dbReference type="PANTHER" id="PTHR46823">
    <property type="entry name" value="CALCINEURIN B HOMOLOGOUS PROTEIN 3"/>
    <property type="match status" value="1"/>
</dbReference>
<keyword evidence="12" id="KW-0449">Lipoprotein</keyword>
<keyword evidence="6" id="KW-0519">Myristate</keyword>
<evidence type="ECO:0000256" key="5">
    <source>
        <dbReference type="ARBA" id="ARBA00022490"/>
    </source>
</evidence>
<accession>A0A7N5JDU1</accession>
<dbReference type="GO" id="GO:0005634">
    <property type="term" value="C:nucleus"/>
    <property type="evidence" value="ECO:0007669"/>
    <property type="project" value="UniProtKB-SubCell"/>
</dbReference>
<evidence type="ECO:0000256" key="13">
    <source>
        <dbReference type="ARBA" id="ARBA00038164"/>
    </source>
</evidence>
<reference evidence="14" key="3">
    <citation type="submission" date="2025-09" db="UniProtKB">
        <authorList>
            <consortium name="Ensembl"/>
        </authorList>
    </citation>
    <scope>IDENTIFICATION</scope>
</reference>
<evidence type="ECO:0000313" key="15">
    <source>
        <dbReference type="Proteomes" id="UP000008912"/>
    </source>
</evidence>
<evidence type="ECO:0000313" key="14">
    <source>
        <dbReference type="Ensembl" id="ENSAMEP00000023963.1"/>
    </source>
</evidence>
<keyword evidence="9" id="KW-0472">Membrane</keyword>
<keyword evidence="10" id="KW-0539">Nucleus</keyword>
<dbReference type="InParanoid" id="A0A7N5JDU1"/>
<dbReference type="GO" id="GO:0005737">
    <property type="term" value="C:cytoplasm"/>
    <property type="evidence" value="ECO:0007669"/>
    <property type="project" value="UniProtKB-SubCell"/>
</dbReference>
<reference evidence="14 15" key="1">
    <citation type="journal article" date="2010" name="Nature">
        <title>The sequence and de novo assembly of the giant panda genome.</title>
        <authorList>
            <person name="Li R."/>
            <person name="Fan W."/>
            <person name="Tian G."/>
            <person name="Zhu H."/>
            <person name="He L."/>
            <person name="Cai J."/>
            <person name="Huang Q."/>
            <person name="Cai Q."/>
            <person name="Li B."/>
            <person name="Bai Y."/>
            <person name="Zhang Z."/>
            <person name="Zhang Y."/>
            <person name="Wang W."/>
            <person name="Li J."/>
            <person name="Wei F."/>
            <person name="Li H."/>
            <person name="Jian M."/>
            <person name="Li J."/>
            <person name="Zhang Z."/>
            <person name="Nielsen R."/>
            <person name="Li D."/>
            <person name="Gu W."/>
            <person name="Yang Z."/>
            <person name="Xuan Z."/>
            <person name="Ryder O.A."/>
            <person name="Leung F.C."/>
            <person name="Zhou Y."/>
            <person name="Cao J."/>
            <person name="Sun X."/>
            <person name="Fu Y."/>
            <person name="Fang X."/>
            <person name="Guo X."/>
            <person name="Wang B."/>
            <person name="Hou R."/>
            <person name="Shen F."/>
            <person name="Mu B."/>
            <person name="Ni P."/>
            <person name="Lin R."/>
            <person name="Qian W."/>
            <person name="Wang G."/>
            <person name="Yu C."/>
            <person name="Nie W."/>
            <person name="Wang J."/>
            <person name="Wu Z."/>
            <person name="Liang H."/>
            <person name="Min J."/>
            <person name="Wu Q."/>
            <person name="Cheng S."/>
            <person name="Ruan J."/>
            <person name="Wang M."/>
            <person name="Shi Z."/>
            <person name="Wen M."/>
            <person name="Liu B."/>
            <person name="Ren X."/>
            <person name="Zheng H."/>
            <person name="Dong D."/>
            <person name="Cook K."/>
            <person name="Shan G."/>
            <person name="Zhang H."/>
            <person name="Kosiol C."/>
            <person name="Xie X."/>
            <person name="Lu Z."/>
            <person name="Zheng H."/>
            <person name="Li Y."/>
            <person name="Steiner C.C."/>
            <person name="Lam T.T."/>
            <person name="Lin S."/>
            <person name="Zhang Q."/>
            <person name="Li G."/>
            <person name="Tian J."/>
            <person name="Gong T."/>
            <person name="Liu H."/>
            <person name="Zhang D."/>
            <person name="Fang L."/>
            <person name="Ye C."/>
            <person name="Zhang J."/>
            <person name="Hu W."/>
            <person name="Xu A."/>
            <person name="Ren Y."/>
            <person name="Zhang G."/>
            <person name="Bruford M.W."/>
            <person name="Li Q."/>
            <person name="Ma L."/>
            <person name="Guo Y."/>
            <person name="An N."/>
            <person name="Hu Y."/>
            <person name="Zheng Y."/>
            <person name="Shi Y."/>
            <person name="Li Z."/>
            <person name="Liu Q."/>
            <person name="Chen Y."/>
            <person name="Zhao J."/>
            <person name="Qu N."/>
            <person name="Zhao S."/>
            <person name="Tian F."/>
            <person name="Wang X."/>
            <person name="Wang H."/>
            <person name="Xu L."/>
            <person name="Liu X."/>
            <person name="Vinar T."/>
            <person name="Wang Y."/>
            <person name="Lam T.W."/>
            <person name="Yiu S.M."/>
            <person name="Liu S."/>
            <person name="Zhang H."/>
            <person name="Li D."/>
            <person name="Huang Y."/>
            <person name="Wang X."/>
            <person name="Yang G."/>
            <person name="Jiang Z."/>
            <person name="Wang J."/>
            <person name="Qin N."/>
            <person name="Li L."/>
            <person name="Li J."/>
            <person name="Bolund L."/>
            <person name="Kristiansen K."/>
            <person name="Wong G.K."/>
            <person name="Olson M."/>
            <person name="Zhang X."/>
            <person name="Li S."/>
            <person name="Yang H."/>
            <person name="Wang J."/>
            <person name="Wang J."/>
        </authorList>
    </citation>
    <scope>NUCLEOTIDE SEQUENCE [LARGE SCALE GENOMIC DNA]</scope>
</reference>
<sequence length="136" mass="15569">MGESSGLLSELVGNTGFSLDQIQWLKWSFKQLSGDQPTIPKEDLNKVPDLEFNLMRIRIHHAFFGNRSLGKGSICLAHKINSEHFLTQHVVLLTHPRHQGERAGIAMLKRKAEIFVLHVCNVHFTVEQLKMWSKRS</sequence>
<evidence type="ECO:0000256" key="12">
    <source>
        <dbReference type="ARBA" id="ARBA00023288"/>
    </source>
</evidence>
<reference evidence="14" key="2">
    <citation type="submission" date="2025-08" db="UniProtKB">
        <authorList>
            <consortium name="Ensembl"/>
        </authorList>
    </citation>
    <scope>IDENTIFICATION</scope>
</reference>
<keyword evidence="4" id="KW-1003">Cell membrane</keyword>
<keyword evidence="11" id="KW-0966">Cell projection</keyword>
<evidence type="ECO:0000256" key="8">
    <source>
        <dbReference type="ARBA" id="ARBA00022837"/>
    </source>
</evidence>
<keyword evidence="7" id="KW-0479">Metal-binding</keyword>
<evidence type="ECO:0000256" key="2">
    <source>
        <dbReference type="ARBA" id="ARBA00004496"/>
    </source>
</evidence>
<evidence type="ECO:0000256" key="9">
    <source>
        <dbReference type="ARBA" id="ARBA00023136"/>
    </source>
</evidence>